<feature type="domain" description="Fibronectin type-III" evidence="2">
    <location>
        <begin position="120"/>
        <end position="217"/>
    </location>
</feature>
<comment type="caution">
    <text evidence="3">The sequence shown here is derived from an EMBL/GenBank/DDBJ whole genome shotgun (WGS) entry which is preliminary data.</text>
</comment>
<evidence type="ECO:0000256" key="1">
    <source>
        <dbReference type="SAM" id="SignalP"/>
    </source>
</evidence>
<feature type="chain" id="PRO_5043631027" description="Fibronectin type-III domain-containing protein" evidence="1">
    <location>
        <begin position="28"/>
        <end position="317"/>
    </location>
</feature>
<dbReference type="AlphaFoldDB" id="A0AAV8VL57"/>
<reference evidence="3 4" key="1">
    <citation type="journal article" date="2023" name="Insect Mol. Biol.">
        <title>Genome sequencing provides insights into the evolution of gene families encoding plant cell wall-degrading enzymes in longhorned beetles.</title>
        <authorList>
            <person name="Shin N.R."/>
            <person name="Okamura Y."/>
            <person name="Kirsch R."/>
            <person name="Pauchet Y."/>
        </authorList>
    </citation>
    <scope>NUCLEOTIDE SEQUENCE [LARGE SCALE GENOMIC DNA]</scope>
    <source>
        <strain evidence="3">EAD_L_NR</strain>
    </source>
</reference>
<feature type="signal peptide" evidence="1">
    <location>
        <begin position="1"/>
        <end position="27"/>
    </location>
</feature>
<dbReference type="InterPro" id="IPR003961">
    <property type="entry name" value="FN3_dom"/>
</dbReference>
<dbReference type="Proteomes" id="UP001159042">
    <property type="component" value="Unassembled WGS sequence"/>
</dbReference>
<keyword evidence="1" id="KW-0732">Signal</keyword>
<organism evidence="3 4">
    <name type="scientific">Exocentrus adspersus</name>
    <dbReference type="NCBI Taxonomy" id="1586481"/>
    <lineage>
        <taxon>Eukaryota</taxon>
        <taxon>Metazoa</taxon>
        <taxon>Ecdysozoa</taxon>
        <taxon>Arthropoda</taxon>
        <taxon>Hexapoda</taxon>
        <taxon>Insecta</taxon>
        <taxon>Pterygota</taxon>
        <taxon>Neoptera</taxon>
        <taxon>Endopterygota</taxon>
        <taxon>Coleoptera</taxon>
        <taxon>Polyphaga</taxon>
        <taxon>Cucujiformia</taxon>
        <taxon>Chrysomeloidea</taxon>
        <taxon>Cerambycidae</taxon>
        <taxon>Lamiinae</taxon>
        <taxon>Acanthocinini</taxon>
        <taxon>Exocentrus</taxon>
    </lineage>
</organism>
<dbReference type="InterPro" id="IPR036116">
    <property type="entry name" value="FN3_sf"/>
</dbReference>
<dbReference type="EMBL" id="JANEYG010000060">
    <property type="protein sequence ID" value="KAJ8914959.1"/>
    <property type="molecule type" value="Genomic_DNA"/>
</dbReference>
<accession>A0AAV8VL57</accession>
<protein>
    <recommendedName>
        <fullName evidence="2">Fibronectin type-III domain-containing protein</fullName>
    </recommendedName>
</protein>
<evidence type="ECO:0000259" key="2">
    <source>
        <dbReference type="PROSITE" id="PS50853"/>
    </source>
</evidence>
<sequence>MTNTMVIKKILPKLLMVLFMILCSTSGQDECVPTSVQHIDILSNTTLVWDLDAFETCHVTNFNVDIWGNGEEEFHLNVTDRFLDVSFLGICELWNFAITPFSYEVSGASSTLSTYVHLPPDADLSLSYVTYSFPSGYISIDWDLTNRSLGDCSLKYRLTLHDEDRDTMEDIYVSNTSINLYDMLPCTQYETLLRAVNMAYPMIGGPLRTMRIRLGARVPNAPTLKALDIQATSFNITVELEGEKNKCPLRTIRVNGGVYFDVSVSLYELESAEFLNVEVKDLLPNRMYFFNVSIKNNGGWSAVTPLAVQTLDFSPNK</sequence>
<gene>
    <name evidence="3" type="ORF">NQ315_002483</name>
</gene>
<evidence type="ECO:0000313" key="3">
    <source>
        <dbReference type="EMBL" id="KAJ8914959.1"/>
    </source>
</evidence>
<dbReference type="SUPFAM" id="SSF49265">
    <property type="entry name" value="Fibronectin type III"/>
    <property type="match status" value="2"/>
</dbReference>
<evidence type="ECO:0000313" key="4">
    <source>
        <dbReference type="Proteomes" id="UP001159042"/>
    </source>
</evidence>
<dbReference type="PROSITE" id="PS50853">
    <property type="entry name" value="FN3"/>
    <property type="match status" value="1"/>
</dbReference>
<proteinExistence type="predicted"/>
<keyword evidence="4" id="KW-1185">Reference proteome</keyword>
<name>A0AAV8VL57_9CUCU</name>